<dbReference type="RefSeq" id="WP_072909700.1">
    <property type="nucleotide sequence ID" value="NZ_FQZT01000016.1"/>
</dbReference>
<evidence type="ECO:0000313" key="3">
    <source>
        <dbReference type="Proteomes" id="UP000184171"/>
    </source>
</evidence>
<dbReference type="SUPFAM" id="SSF52540">
    <property type="entry name" value="P-loop containing nucleoside triphosphate hydrolases"/>
    <property type="match status" value="1"/>
</dbReference>
<feature type="domain" description="BON" evidence="1">
    <location>
        <begin position="199"/>
        <end position="267"/>
    </location>
</feature>
<organism evidence="2 3">
    <name type="scientific">Malonomonas rubra DSM 5091</name>
    <dbReference type="NCBI Taxonomy" id="1122189"/>
    <lineage>
        <taxon>Bacteria</taxon>
        <taxon>Pseudomonadati</taxon>
        <taxon>Thermodesulfobacteriota</taxon>
        <taxon>Desulfuromonadia</taxon>
        <taxon>Desulfuromonadales</taxon>
        <taxon>Geopsychrobacteraceae</taxon>
        <taxon>Malonomonas</taxon>
    </lineage>
</organism>
<dbReference type="Pfam" id="PF13189">
    <property type="entry name" value="Cytidylate_kin2"/>
    <property type="match status" value="1"/>
</dbReference>
<dbReference type="PROSITE" id="PS50914">
    <property type="entry name" value="BON"/>
    <property type="match status" value="1"/>
</dbReference>
<dbReference type="Pfam" id="PF04972">
    <property type="entry name" value="BON"/>
    <property type="match status" value="1"/>
</dbReference>
<keyword evidence="2" id="KW-0808">Transferase</keyword>
<dbReference type="Gene3D" id="3.40.50.300">
    <property type="entry name" value="P-loop containing nucleotide triphosphate hydrolases"/>
    <property type="match status" value="1"/>
</dbReference>
<dbReference type="AlphaFoldDB" id="A0A1M6M4S6"/>
<keyword evidence="3" id="KW-1185">Reference proteome</keyword>
<dbReference type="GO" id="GO:0016301">
    <property type="term" value="F:kinase activity"/>
    <property type="evidence" value="ECO:0007669"/>
    <property type="project" value="UniProtKB-KW"/>
</dbReference>
<gene>
    <name evidence="2" type="ORF">SAMN02745165_03161</name>
</gene>
<evidence type="ECO:0000259" key="1">
    <source>
        <dbReference type="PROSITE" id="PS50914"/>
    </source>
</evidence>
<proteinExistence type="predicted"/>
<dbReference type="STRING" id="1122189.SAMN02745165_03161"/>
<dbReference type="InterPro" id="IPR027417">
    <property type="entry name" value="P-loop_NTPase"/>
</dbReference>
<evidence type="ECO:0000313" key="2">
    <source>
        <dbReference type="EMBL" id="SHJ78416.1"/>
    </source>
</evidence>
<dbReference type="Gene3D" id="3.30.1340.30">
    <property type="match status" value="1"/>
</dbReference>
<sequence>MAIITISREMGSGGIPIVHQVAEELGYKLVDGDAIKDVAAQYGLTDEHLLQADEKPPAFVEKLDRQIELSTNRIQLIVLEEALKGNVIIYGRGGQDLLPGLNNVFRVRVIAPFEDRVERWAEREWIDPDLARSLVRKSDQQRAGFIKYYFDRDWEDPLNYDLVINTVRLSNETAVKLIAEGVKDQNLLESKTAGKAKLRDLIIQKKLQIARLADERIDEIWFNIEVEKGHVTLSGHVYSEAEREVALGNVQETEGVTGVTDNLKIIGYRNDPHDN</sequence>
<dbReference type="EMBL" id="FQZT01000016">
    <property type="protein sequence ID" value="SHJ78416.1"/>
    <property type="molecule type" value="Genomic_DNA"/>
</dbReference>
<dbReference type="OrthoDB" id="7929987at2"/>
<keyword evidence="2" id="KW-0418">Kinase</keyword>
<dbReference type="Proteomes" id="UP000184171">
    <property type="component" value="Unassembled WGS sequence"/>
</dbReference>
<dbReference type="InterPro" id="IPR007055">
    <property type="entry name" value="BON_dom"/>
</dbReference>
<protein>
    <submittedName>
        <fullName evidence="2">Cytidylate kinase</fullName>
    </submittedName>
</protein>
<reference evidence="2 3" key="1">
    <citation type="submission" date="2016-11" db="EMBL/GenBank/DDBJ databases">
        <authorList>
            <person name="Jaros S."/>
            <person name="Januszkiewicz K."/>
            <person name="Wedrychowicz H."/>
        </authorList>
    </citation>
    <scope>NUCLEOTIDE SEQUENCE [LARGE SCALE GENOMIC DNA]</scope>
    <source>
        <strain evidence="2 3">DSM 5091</strain>
    </source>
</reference>
<accession>A0A1M6M4S6</accession>
<name>A0A1M6M4S6_MALRU</name>